<sequence length="282" mass="32687">MDNLKNQVLQGNHHKPILYDIYFEKPKTDTKAPIVIFCHGYKGFKDWGYWDIVARSFAERGFCFVKFNFSHNGGTVDQPIDFPDLESFASNNFSIELDDLKVVIDHCCSEDFLYHQYTNPNNINLVGHSRGGGIVYIKASEDDRIKKVVSWASVSNFESRFSDEKARAYWKENGVIYVENSRTKQQLPHYYQFYEDFVKNKKRFTIKGAVEKLTIQNLVVHGTDDLTVDLNEGRKLYNWSPRGEFLVIPNGDHVFGGKHPWENKKLPQQMKQVVEASIAFIL</sequence>
<protein>
    <submittedName>
        <fullName evidence="4">Lysophospholipase</fullName>
    </submittedName>
</protein>
<reference evidence="4 5" key="1">
    <citation type="journal article" date="2012" name="J. Bacteriol.">
        <title>Genome Sequence of Galbibacter marinum Type Strain ck-I2-15.</title>
        <authorList>
            <person name="Lai Q."/>
            <person name="Li C."/>
            <person name="Shao Z."/>
        </authorList>
    </citation>
    <scope>NUCLEOTIDE SEQUENCE [LARGE SCALE GENOMIC DNA]</scope>
    <source>
        <strain evidence="5">ck-I2-15</strain>
    </source>
</reference>
<dbReference type="OrthoDB" id="9808543at2"/>
<comment type="similarity">
    <text evidence="2">Belongs to the AB hydrolase superfamily. FUS2 hydrolase family.</text>
</comment>
<dbReference type="InterPro" id="IPR000073">
    <property type="entry name" value="AB_hydrolase_1"/>
</dbReference>
<evidence type="ECO:0000259" key="3">
    <source>
        <dbReference type="Pfam" id="PF00561"/>
    </source>
</evidence>
<comment type="caution">
    <text evidence="4">The sequence shown here is derived from an EMBL/GenBank/DDBJ whole genome shotgun (WGS) entry which is preliminary data.</text>
</comment>
<keyword evidence="1" id="KW-0378">Hydrolase</keyword>
<gene>
    <name evidence="4" type="ORF">I215_01630</name>
</gene>
<evidence type="ECO:0000313" key="4">
    <source>
        <dbReference type="EMBL" id="EKF56874.1"/>
    </source>
</evidence>
<evidence type="ECO:0000256" key="2">
    <source>
        <dbReference type="ARBA" id="ARBA00038115"/>
    </source>
</evidence>
<evidence type="ECO:0000313" key="5">
    <source>
        <dbReference type="Proteomes" id="UP000007364"/>
    </source>
</evidence>
<proteinExistence type="inferred from homology"/>
<dbReference type="AlphaFoldDB" id="K2PZN0"/>
<dbReference type="RefSeq" id="WP_008990203.1">
    <property type="nucleotide sequence ID" value="NZ_AMSG01000001.1"/>
</dbReference>
<dbReference type="InterPro" id="IPR050261">
    <property type="entry name" value="FrsA_esterase"/>
</dbReference>
<dbReference type="GO" id="GO:0052689">
    <property type="term" value="F:carboxylic ester hydrolase activity"/>
    <property type="evidence" value="ECO:0007669"/>
    <property type="project" value="UniProtKB-ARBA"/>
</dbReference>
<dbReference type="eggNOG" id="COG1073">
    <property type="taxonomic scope" value="Bacteria"/>
</dbReference>
<feature type="domain" description="AB hydrolase-1" evidence="3">
    <location>
        <begin position="33"/>
        <end position="157"/>
    </location>
</feature>
<accession>K2PZN0</accession>
<dbReference type="Pfam" id="PF00561">
    <property type="entry name" value="Abhydrolase_1"/>
    <property type="match status" value="1"/>
</dbReference>
<dbReference type="PANTHER" id="PTHR22946">
    <property type="entry name" value="DIENELACTONE HYDROLASE DOMAIN-CONTAINING PROTEIN-RELATED"/>
    <property type="match status" value="1"/>
</dbReference>
<dbReference type="STRING" id="555500.I215_01630"/>
<dbReference type="PANTHER" id="PTHR22946:SF9">
    <property type="entry name" value="POLYKETIDE TRANSFERASE AF380"/>
    <property type="match status" value="1"/>
</dbReference>
<dbReference type="Gene3D" id="3.40.50.1820">
    <property type="entry name" value="alpha/beta hydrolase"/>
    <property type="match status" value="1"/>
</dbReference>
<evidence type="ECO:0000256" key="1">
    <source>
        <dbReference type="ARBA" id="ARBA00022801"/>
    </source>
</evidence>
<name>K2PZN0_9FLAO</name>
<dbReference type="PATRIC" id="fig|555500.3.peg.341"/>
<keyword evidence="5" id="KW-1185">Reference proteome</keyword>
<dbReference type="Proteomes" id="UP000007364">
    <property type="component" value="Unassembled WGS sequence"/>
</dbReference>
<dbReference type="InterPro" id="IPR029058">
    <property type="entry name" value="AB_hydrolase_fold"/>
</dbReference>
<dbReference type="EMBL" id="AMSG01000001">
    <property type="protein sequence ID" value="EKF56874.1"/>
    <property type="molecule type" value="Genomic_DNA"/>
</dbReference>
<dbReference type="SUPFAM" id="SSF53474">
    <property type="entry name" value="alpha/beta-Hydrolases"/>
    <property type="match status" value="1"/>
</dbReference>
<organism evidence="4 5">
    <name type="scientific">Galbibacter marinus</name>
    <dbReference type="NCBI Taxonomy" id="555500"/>
    <lineage>
        <taxon>Bacteria</taxon>
        <taxon>Pseudomonadati</taxon>
        <taxon>Bacteroidota</taxon>
        <taxon>Flavobacteriia</taxon>
        <taxon>Flavobacteriales</taxon>
        <taxon>Flavobacteriaceae</taxon>
        <taxon>Galbibacter</taxon>
    </lineage>
</organism>